<dbReference type="InterPro" id="IPR009282">
    <property type="entry name" value="DUF937"/>
</dbReference>
<feature type="compositionally biased region" description="Low complexity" evidence="1">
    <location>
        <begin position="670"/>
        <end position="708"/>
    </location>
</feature>
<dbReference type="Pfam" id="PF06078">
    <property type="entry name" value="DUF937"/>
    <property type="match status" value="2"/>
</dbReference>
<feature type="compositionally biased region" description="Low complexity" evidence="1">
    <location>
        <begin position="223"/>
        <end position="233"/>
    </location>
</feature>
<feature type="region of interest" description="Disordered" evidence="1">
    <location>
        <begin position="670"/>
        <end position="738"/>
    </location>
</feature>
<protein>
    <submittedName>
        <fullName evidence="2">DUF937 domain-containing protein</fullName>
    </submittedName>
</protein>
<name>A0A5C4XY19_9DEIO</name>
<feature type="compositionally biased region" description="Low complexity" evidence="1">
    <location>
        <begin position="552"/>
        <end position="575"/>
    </location>
</feature>
<dbReference type="OrthoDB" id="53198at2"/>
<dbReference type="Proteomes" id="UP000313988">
    <property type="component" value="Unassembled WGS sequence"/>
</dbReference>
<feature type="region of interest" description="Disordered" evidence="1">
    <location>
        <begin position="199"/>
        <end position="286"/>
    </location>
</feature>
<organism evidence="2 3">
    <name type="scientific">Deinococcus radiopugnans ATCC 19172</name>
    <dbReference type="NCBI Taxonomy" id="585398"/>
    <lineage>
        <taxon>Bacteria</taxon>
        <taxon>Thermotogati</taxon>
        <taxon>Deinococcota</taxon>
        <taxon>Deinococci</taxon>
        <taxon>Deinococcales</taxon>
        <taxon>Deinococcaceae</taxon>
        <taxon>Deinococcus</taxon>
    </lineage>
</organism>
<evidence type="ECO:0000313" key="2">
    <source>
        <dbReference type="EMBL" id="TNM68363.1"/>
    </source>
</evidence>
<proteinExistence type="predicted"/>
<feature type="compositionally biased region" description="Low complexity" evidence="1">
    <location>
        <begin position="206"/>
        <end position="216"/>
    </location>
</feature>
<feature type="region of interest" description="Disordered" evidence="1">
    <location>
        <begin position="467"/>
        <end position="517"/>
    </location>
</feature>
<comment type="caution">
    <text evidence="2">The sequence shown here is derived from an EMBL/GenBank/DDBJ whole genome shotgun (WGS) entry which is preliminary data.</text>
</comment>
<dbReference type="AlphaFoldDB" id="A0A5C4XY19"/>
<feature type="compositionally biased region" description="Pro residues" evidence="1">
    <location>
        <begin position="234"/>
        <end position="243"/>
    </location>
</feature>
<dbReference type="Gene3D" id="2.60.40.10">
    <property type="entry name" value="Immunoglobulins"/>
    <property type="match status" value="2"/>
</dbReference>
<evidence type="ECO:0000256" key="1">
    <source>
        <dbReference type="SAM" id="MobiDB-lite"/>
    </source>
</evidence>
<accession>A0A5C4XY19</accession>
<sequence>MNVEPGLVRWTAAGEGAFRRTVAQFSRAPRSLALHPMLWEMSINATDLIQSYFDPDAVARLAPLVGLEPELAGQVLEAGLPLQLRALAHSARTPEGEAMIAETVAALPPFGSVAGALEESGGADHLQQAGEMLVPALLGEAADGLPAQVAAQTGADPARVQALLQLALPLLLSALGQRGLKAGNVAPMLLDLEGPEPAKAATAFNEPPAGAADAAPPLEPEGAEAVPAEGTPVEPLPVVPEPPASESMPLASEVMETPEVPVEAPEPPASAVPVDAAPTAPPDPSTPQGLLKHLQTRFGGAVGQQIGAVAGFGGGVRKQAALAALPVVLAALAGKAGAGGNLDTLARPFAPLTSDDGQVNTALLDSPVEVARIEGQGRGLLASLFGDVNAVTGRLGSALGGSGDSSRRLLALLTPLVLSVLTRAHPGGLGAVPWGGLADGLKGALPPGFSSLGVLIASLTSGTPLPGAVSSAVQTTPRATVRQGPPASASPKPSPLKPPRPARFETPAAPPPPPARRRGSLPLWLIPLLLVLLLGGCWLVQNRQSAPPVTPVPETAPSAAPTSGAGTTPDATSGGAMPGMPVQPVFTAPPSGASVPAGGFALRGTGPAGEDVEVFLGDSPVGRATIGPDGTWSLDVQEAPTGPQTYTLRNGAGGEMAVLNVVVDEADAAAPDPTAAGNTVPAGTGGADAAAPETTATPDTVPATSADAGSAADLSVDRPASGAQVSGAGFTLSGTGTPGQSFEVLEDGVSIGRFTVGADGAWTRAVPAPGEGEKTYVIRSAVGDEVATVPVTVEAATNAQGAACTQPLSISLNDGETVTAPYRFGGQGSGDAYIVTVKRGDRTVGRKTVPVGAGCGWSFTSNPGVRAGQAVSVTYEIRPAGADASDAPGARLTLNVR</sequence>
<reference evidence="2 3" key="1">
    <citation type="submission" date="2019-06" db="EMBL/GenBank/DDBJ databases">
        <title>Genome sequence of Deinococcus radiopugnans ATCC 19172.</title>
        <authorList>
            <person name="Maclea K.S."/>
            <person name="Maynard C.R."/>
        </authorList>
    </citation>
    <scope>NUCLEOTIDE SEQUENCE [LARGE SCALE GENOMIC DNA]</scope>
    <source>
        <strain evidence="2 3">ATCC 19172</strain>
    </source>
</reference>
<dbReference type="InterPro" id="IPR013783">
    <property type="entry name" value="Ig-like_fold"/>
</dbReference>
<gene>
    <name evidence="2" type="ORF">FHR04_16345</name>
</gene>
<feature type="compositionally biased region" description="Pro residues" evidence="1">
    <location>
        <begin position="492"/>
        <end position="501"/>
    </location>
</feature>
<evidence type="ECO:0000313" key="3">
    <source>
        <dbReference type="Proteomes" id="UP000313988"/>
    </source>
</evidence>
<feature type="region of interest" description="Disordered" evidence="1">
    <location>
        <begin position="545"/>
        <end position="578"/>
    </location>
</feature>
<dbReference type="EMBL" id="VDMO01000022">
    <property type="protein sequence ID" value="TNM68363.1"/>
    <property type="molecule type" value="Genomic_DNA"/>
</dbReference>